<keyword evidence="2" id="KW-1185">Reference proteome</keyword>
<reference evidence="1" key="1">
    <citation type="submission" date="2019-06" db="EMBL/GenBank/DDBJ databases">
        <authorList>
            <consortium name="Wellcome Sanger Institute Data Sharing"/>
        </authorList>
    </citation>
    <scope>NUCLEOTIDE SEQUENCE [LARGE SCALE GENOMIC DNA]</scope>
</reference>
<dbReference type="SUPFAM" id="SSF50814">
    <property type="entry name" value="Lipocalins"/>
    <property type="match status" value="1"/>
</dbReference>
<evidence type="ECO:0000313" key="2">
    <source>
        <dbReference type="Proteomes" id="UP000472267"/>
    </source>
</evidence>
<proteinExistence type="predicted"/>
<protein>
    <recommendedName>
        <fullName evidence="3">Lipocalin/cytosolic fatty-acid binding domain-containing protein</fullName>
    </recommendedName>
</protein>
<sequence length="86" mass="9954">MEQMGEYSGPLTTTLKLTIEQTGEKYSRQESSNLPHIEIDFTPESRFDYRVFHQKDNGKTLTTTRIIEGANSYSYEGVDAKRIFKK</sequence>
<reference evidence="1" key="2">
    <citation type="submission" date="2025-08" db="UniProtKB">
        <authorList>
            <consortium name="Ensembl"/>
        </authorList>
    </citation>
    <scope>IDENTIFICATION</scope>
</reference>
<evidence type="ECO:0008006" key="3">
    <source>
        <dbReference type="Google" id="ProtNLM"/>
    </source>
</evidence>
<dbReference type="Proteomes" id="UP000472267">
    <property type="component" value="Chromosome 6"/>
</dbReference>
<reference evidence="1" key="3">
    <citation type="submission" date="2025-09" db="UniProtKB">
        <authorList>
            <consortium name="Ensembl"/>
        </authorList>
    </citation>
    <scope>IDENTIFICATION</scope>
</reference>
<dbReference type="InterPro" id="IPR012674">
    <property type="entry name" value="Calycin"/>
</dbReference>
<organism evidence="1 2">
    <name type="scientific">Salarias fasciatus</name>
    <name type="common">Jewelled blenny</name>
    <name type="synonym">Blennius fasciatus</name>
    <dbReference type="NCBI Taxonomy" id="181472"/>
    <lineage>
        <taxon>Eukaryota</taxon>
        <taxon>Metazoa</taxon>
        <taxon>Chordata</taxon>
        <taxon>Craniata</taxon>
        <taxon>Vertebrata</taxon>
        <taxon>Euteleostomi</taxon>
        <taxon>Actinopterygii</taxon>
        <taxon>Neopterygii</taxon>
        <taxon>Teleostei</taxon>
        <taxon>Neoteleostei</taxon>
        <taxon>Acanthomorphata</taxon>
        <taxon>Ovalentaria</taxon>
        <taxon>Blenniimorphae</taxon>
        <taxon>Blenniiformes</taxon>
        <taxon>Blennioidei</taxon>
        <taxon>Blenniidae</taxon>
        <taxon>Salariinae</taxon>
        <taxon>Salarias</taxon>
    </lineage>
</organism>
<name>A0A672G5Q3_SALFA</name>
<accession>A0A672G5Q3</accession>
<dbReference type="Ensembl" id="ENSSFAT00005006746.1">
    <property type="protein sequence ID" value="ENSSFAP00005006419.1"/>
    <property type="gene ID" value="ENSSFAG00005003892.1"/>
</dbReference>
<dbReference type="AlphaFoldDB" id="A0A672G5Q3"/>
<evidence type="ECO:0000313" key="1">
    <source>
        <dbReference type="Ensembl" id="ENSSFAP00005006419.1"/>
    </source>
</evidence>